<sequence>MKKAQLLKHLQQVAETATTRKRLNGVHVRAITEELFDRLNGVHVRAITEELFDVWARSLQETGSASLKGFGRFDVSKSTGRIMFTPSKLWKDKIDGDVSSSRGIFEDEDEDDEDVDRRM</sequence>
<evidence type="ECO:0000256" key="1">
    <source>
        <dbReference type="SAM" id="MobiDB-lite"/>
    </source>
</evidence>
<gene>
    <name evidence="2" type="ORF">P43SY_005985</name>
</gene>
<keyword evidence="3" id="KW-1185">Reference proteome</keyword>
<proteinExistence type="predicted"/>
<evidence type="ECO:0000313" key="3">
    <source>
        <dbReference type="Proteomes" id="UP001209570"/>
    </source>
</evidence>
<dbReference type="AlphaFoldDB" id="A0AAD5L784"/>
<dbReference type="InterPro" id="IPR010992">
    <property type="entry name" value="IHF-like_DNA-bd_dom_sf"/>
</dbReference>
<dbReference type="Gene3D" id="4.10.520.10">
    <property type="entry name" value="IHF-like DNA-binding proteins"/>
    <property type="match status" value="1"/>
</dbReference>
<feature type="region of interest" description="Disordered" evidence="1">
    <location>
        <begin position="95"/>
        <end position="119"/>
    </location>
</feature>
<feature type="compositionally biased region" description="Acidic residues" evidence="1">
    <location>
        <begin position="106"/>
        <end position="119"/>
    </location>
</feature>
<organism evidence="2 3">
    <name type="scientific">Pythium insidiosum</name>
    <name type="common">Pythiosis disease agent</name>
    <dbReference type="NCBI Taxonomy" id="114742"/>
    <lineage>
        <taxon>Eukaryota</taxon>
        <taxon>Sar</taxon>
        <taxon>Stramenopiles</taxon>
        <taxon>Oomycota</taxon>
        <taxon>Peronosporomycetes</taxon>
        <taxon>Pythiales</taxon>
        <taxon>Pythiaceae</taxon>
        <taxon>Pythium</taxon>
    </lineage>
</organism>
<dbReference type="GO" id="GO:0003677">
    <property type="term" value="F:DNA binding"/>
    <property type="evidence" value="ECO:0007669"/>
    <property type="project" value="InterPro"/>
</dbReference>
<protein>
    <submittedName>
        <fullName evidence="2">Uncharacterized protein</fullName>
    </submittedName>
</protein>
<reference evidence="2" key="1">
    <citation type="submission" date="2021-12" db="EMBL/GenBank/DDBJ databases">
        <title>Prjna785345.</title>
        <authorList>
            <person name="Rujirawat T."/>
            <person name="Krajaejun T."/>
        </authorList>
    </citation>
    <scope>NUCLEOTIDE SEQUENCE</scope>
    <source>
        <strain evidence="2">Pi057C3</strain>
    </source>
</reference>
<dbReference type="SUPFAM" id="SSF47729">
    <property type="entry name" value="IHF-like DNA-binding proteins"/>
    <property type="match status" value="1"/>
</dbReference>
<accession>A0AAD5L784</accession>
<comment type="caution">
    <text evidence="2">The sequence shown here is derived from an EMBL/GenBank/DDBJ whole genome shotgun (WGS) entry which is preliminary data.</text>
</comment>
<dbReference type="EMBL" id="JAKCXM010000819">
    <property type="protein sequence ID" value="KAJ0391830.1"/>
    <property type="molecule type" value="Genomic_DNA"/>
</dbReference>
<name>A0AAD5L784_PYTIN</name>
<evidence type="ECO:0000313" key="2">
    <source>
        <dbReference type="EMBL" id="KAJ0391830.1"/>
    </source>
</evidence>
<dbReference type="Proteomes" id="UP001209570">
    <property type="component" value="Unassembled WGS sequence"/>
</dbReference>